<proteinExistence type="inferred from homology"/>
<accession>A0AAQ3L5U1</accession>
<reference evidence="7 8" key="1">
    <citation type="submission" date="2023-10" db="EMBL/GenBank/DDBJ databases">
        <title>Chromosome-scale genome assembly provides insights into flower coloration mechanisms of Canna indica.</title>
        <authorList>
            <person name="Li C."/>
        </authorList>
    </citation>
    <scope>NUCLEOTIDE SEQUENCE [LARGE SCALE GENOMIC DNA]</scope>
    <source>
        <tissue evidence="7">Flower</tissue>
    </source>
</reference>
<evidence type="ECO:0000256" key="3">
    <source>
        <dbReference type="ARBA" id="ARBA00023015"/>
    </source>
</evidence>
<dbReference type="Proteomes" id="UP001327560">
    <property type="component" value="Chromosome 9"/>
</dbReference>
<feature type="region of interest" description="Disordered" evidence="6">
    <location>
        <begin position="1"/>
        <end position="27"/>
    </location>
</feature>
<keyword evidence="3" id="KW-0805">Transcription regulation</keyword>
<dbReference type="SUPFAM" id="SSF47459">
    <property type="entry name" value="HLH, helix-loop-helix DNA-binding domain"/>
    <property type="match status" value="1"/>
</dbReference>
<comment type="similarity">
    <text evidence="2">Belongs to the bHLH protein family.</text>
</comment>
<dbReference type="EMBL" id="CP136898">
    <property type="protein sequence ID" value="WOL19118.1"/>
    <property type="molecule type" value="Genomic_DNA"/>
</dbReference>
<name>A0AAQ3L5U1_9LILI</name>
<evidence type="ECO:0000256" key="2">
    <source>
        <dbReference type="ARBA" id="ARBA00005510"/>
    </source>
</evidence>
<comment type="subcellular location">
    <subcellularLocation>
        <location evidence="1">Nucleus</location>
    </subcellularLocation>
</comment>
<keyword evidence="8" id="KW-1185">Reference proteome</keyword>
<dbReference type="InterPro" id="IPR044660">
    <property type="entry name" value="IBH1-like"/>
</dbReference>
<evidence type="ECO:0000256" key="5">
    <source>
        <dbReference type="ARBA" id="ARBA00023242"/>
    </source>
</evidence>
<sequence length="96" mass="10646">MARTKRTVNGGGATRSVQRWTRTRTAPPVVISKKRRDRSRKAGVGRKIKLLQELVPNGGESTGLDGLFREAANYIVCLQLQVKVMQTVLDELSPDI</sequence>
<dbReference type="GO" id="GO:0006355">
    <property type="term" value="P:regulation of DNA-templated transcription"/>
    <property type="evidence" value="ECO:0007669"/>
    <property type="project" value="InterPro"/>
</dbReference>
<dbReference type="AlphaFoldDB" id="A0AAQ3L5U1"/>
<dbReference type="GO" id="GO:0046983">
    <property type="term" value="F:protein dimerization activity"/>
    <property type="evidence" value="ECO:0007669"/>
    <property type="project" value="InterPro"/>
</dbReference>
<protein>
    <submittedName>
        <fullName evidence="7">Uncharacterized protein</fullName>
    </submittedName>
</protein>
<dbReference type="InterPro" id="IPR044549">
    <property type="entry name" value="bHLH_AtIBH1-like"/>
</dbReference>
<feature type="compositionally biased region" description="Polar residues" evidence="6">
    <location>
        <begin position="15"/>
        <end position="24"/>
    </location>
</feature>
<dbReference type="GO" id="GO:0000976">
    <property type="term" value="F:transcription cis-regulatory region binding"/>
    <property type="evidence" value="ECO:0007669"/>
    <property type="project" value="UniProtKB-ARBA"/>
</dbReference>
<dbReference type="InterPro" id="IPR036638">
    <property type="entry name" value="HLH_DNA-bd_sf"/>
</dbReference>
<evidence type="ECO:0000313" key="7">
    <source>
        <dbReference type="EMBL" id="WOL19118.1"/>
    </source>
</evidence>
<dbReference type="PANTHER" id="PTHR33124">
    <property type="entry name" value="TRANSCRIPTION FACTOR IBH1-LIKE 1"/>
    <property type="match status" value="1"/>
</dbReference>
<evidence type="ECO:0000313" key="8">
    <source>
        <dbReference type="Proteomes" id="UP001327560"/>
    </source>
</evidence>
<gene>
    <name evidence="7" type="ORF">Cni_G27915</name>
</gene>
<keyword evidence="5" id="KW-0539">Nucleus</keyword>
<evidence type="ECO:0000256" key="6">
    <source>
        <dbReference type="SAM" id="MobiDB-lite"/>
    </source>
</evidence>
<organism evidence="7 8">
    <name type="scientific">Canna indica</name>
    <name type="common">Indian-shot</name>
    <dbReference type="NCBI Taxonomy" id="4628"/>
    <lineage>
        <taxon>Eukaryota</taxon>
        <taxon>Viridiplantae</taxon>
        <taxon>Streptophyta</taxon>
        <taxon>Embryophyta</taxon>
        <taxon>Tracheophyta</taxon>
        <taxon>Spermatophyta</taxon>
        <taxon>Magnoliopsida</taxon>
        <taxon>Liliopsida</taxon>
        <taxon>Zingiberales</taxon>
        <taxon>Cannaceae</taxon>
        <taxon>Canna</taxon>
    </lineage>
</organism>
<dbReference type="CDD" id="cd11444">
    <property type="entry name" value="bHLH_AtIBH1_like"/>
    <property type="match status" value="1"/>
</dbReference>
<dbReference type="GO" id="GO:0005634">
    <property type="term" value="C:nucleus"/>
    <property type="evidence" value="ECO:0007669"/>
    <property type="project" value="UniProtKB-SubCell"/>
</dbReference>
<dbReference type="PANTHER" id="PTHR33124:SF39">
    <property type="entry name" value="TRANSCRIPTION FACTOR UPBEAT1"/>
    <property type="match status" value="1"/>
</dbReference>
<evidence type="ECO:0000256" key="1">
    <source>
        <dbReference type="ARBA" id="ARBA00004123"/>
    </source>
</evidence>
<evidence type="ECO:0000256" key="4">
    <source>
        <dbReference type="ARBA" id="ARBA00023163"/>
    </source>
</evidence>
<keyword evidence="4" id="KW-0804">Transcription</keyword>